<evidence type="ECO:0000313" key="2">
    <source>
        <dbReference type="Proteomes" id="UP000036873"/>
    </source>
</evidence>
<dbReference type="InterPro" id="IPR047729">
    <property type="entry name" value="Sce7726-like"/>
</dbReference>
<dbReference type="OrthoDB" id="128875at2"/>
<dbReference type="AlphaFoldDB" id="A0A0L6U557"/>
<sequence>MNYDNYPILSRVFTRSVLKSFTTGRDFNDVYNLAVKLFISEPKKNTNRDNFELLYRILKNDYRNEYYYKNTLLNKLLLGVHSINTTTALTELPIAGSKADFMLINGKAVVYEIKTELDNLARLDSQIQNYYKAFNHVCVLTFESNADALFKKYKDNTVGIYVITPKETIRRIKEPLENNDDLSVESMFYILRKYEYENILFKYFGYLPKTSQFKYFEACMNLFHDIGTKNLNEMILCELKNRNHVTSDKFNNIPKSLKALSYFSELTPAQYDRLDSNLKLYY</sequence>
<organism evidence="1 2">
    <name type="scientific">Acetobacterium bakii</name>
    <dbReference type="NCBI Taxonomy" id="52689"/>
    <lineage>
        <taxon>Bacteria</taxon>
        <taxon>Bacillati</taxon>
        <taxon>Bacillota</taxon>
        <taxon>Clostridia</taxon>
        <taxon>Eubacteriales</taxon>
        <taxon>Eubacteriaceae</taxon>
        <taxon>Acetobacterium</taxon>
    </lineage>
</organism>
<protein>
    <recommendedName>
        <fullName evidence="3">Sce7726 family protein</fullName>
    </recommendedName>
</protein>
<dbReference type="PATRIC" id="fig|52689.4.peg.1644"/>
<proteinExistence type="predicted"/>
<comment type="caution">
    <text evidence="1">The sequence shown here is derived from an EMBL/GenBank/DDBJ whole genome shotgun (WGS) entry which is preliminary data.</text>
</comment>
<reference evidence="2" key="1">
    <citation type="submission" date="2015-07" db="EMBL/GenBank/DDBJ databases">
        <title>Draft genome sequence of Acetobacterium bakii DSM 8293, a potential psychrophilic chemical producer through syngas fermentation.</title>
        <authorList>
            <person name="Song Y."/>
            <person name="Hwang S."/>
            <person name="Cho B.-K."/>
        </authorList>
    </citation>
    <scope>NUCLEOTIDE SEQUENCE [LARGE SCALE GENOMIC DNA]</scope>
    <source>
        <strain evidence="2">DSM 8239</strain>
    </source>
</reference>
<accession>A0A0L6U557</accession>
<keyword evidence="2" id="KW-1185">Reference proteome</keyword>
<dbReference type="Proteomes" id="UP000036873">
    <property type="component" value="Unassembled WGS sequence"/>
</dbReference>
<dbReference type="STRING" id="52689.AKG39_00690"/>
<dbReference type="NCBIfam" id="NF033832">
    <property type="entry name" value="sce7726_fam"/>
    <property type="match status" value="1"/>
</dbReference>
<evidence type="ECO:0000313" key="1">
    <source>
        <dbReference type="EMBL" id="KNZ43457.1"/>
    </source>
</evidence>
<dbReference type="EMBL" id="LGYO01000003">
    <property type="protein sequence ID" value="KNZ43457.1"/>
    <property type="molecule type" value="Genomic_DNA"/>
</dbReference>
<dbReference type="RefSeq" id="WP_050738439.1">
    <property type="nucleotide sequence ID" value="NZ_LGYO01000003.1"/>
</dbReference>
<evidence type="ECO:0008006" key="3">
    <source>
        <dbReference type="Google" id="ProtNLM"/>
    </source>
</evidence>
<name>A0A0L6U557_9FIRM</name>
<gene>
    <name evidence="1" type="ORF">AKG39_00690</name>
</gene>